<sequence length="208" mass="23038">MIGDDRNSPGGAPPCASLPAEPGWGGFMTIEPAPLHLLDRPLDFIFAEHYRQRAVSSLLSMTAEGECDSAEIEAIIRFLESEYRLHIADEELSLFPLLKARCLPEDGIDEAIAKIMGEHQWEEAELDRIIEDLRAIRAGASIDAAMRARLNRFAEQIKQHLAFENGILLPIARVRLSLIDLADLADSMRQRRARVDRGGPAAEKLSGS</sequence>
<evidence type="ECO:0000313" key="3">
    <source>
        <dbReference type="Proteomes" id="UP000198346"/>
    </source>
</evidence>
<keyword evidence="3" id="KW-1185">Reference proteome</keyword>
<reference evidence="2 3" key="1">
    <citation type="submission" date="2017-07" db="EMBL/GenBank/DDBJ databases">
        <authorList>
            <person name="Sun Z.S."/>
            <person name="Albrecht U."/>
            <person name="Echele G."/>
            <person name="Lee C.C."/>
        </authorList>
    </citation>
    <scope>NUCLEOTIDE SEQUENCE [LARGE SCALE GENOMIC DNA]</scope>
    <source>
        <strain evidence="2 3">CGMCC 1.12710</strain>
    </source>
</reference>
<dbReference type="Pfam" id="PF01814">
    <property type="entry name" value="Hemerythrin"/>
    <property type="match status" value="1"/>
</dbReference>
<feature type="domain" description="Hemerythrin-like" evidence="1">
    <location>
        <begin position="41"/>
        <end position="172"/>
    </location>
</feature>
<dbReference type="InterPro" id="IPR012312">
    <property type="entry name" value="Hemerythrin-like"/>
</dbReference>
<protein>
    <submittedName>
        <fullName evidence="2">Hemerythrin-like domain-containing protein</fullName>
    </submittedName>
</protein>
<accession>A0A239PQG6</accession>
<dbReference type="CDD" id="cd12108">
    <property type="entry name" value="Hr-like"/>
    <property type="match status" value="1"/>
</dbReference>
<name>A0A239PQG6_9PROT</name>
<dbReference type="Gene3D" id="1.20.120.520">
    <property type="entry name" value="nmb1532 protein domain like"/>
    <property type="match status" value="1"/>
</dbReference>
<dbReference type="RefSeq" id="WP_089411862.1">
    <property type="nucleotide sequence ID" value="NZ_FZQA01000002.1"/>
</dbReference>
<dbReference type="EMBL" id="FZQA01000002">
    <property type="protein sequence ID" value="SNT72368.1"/>
    <property type="molecule type" value="Genomic_DNA"/>
</dbReference>
<dbReference type="OrthoDB" id="7619676at2"/>
<evidence type="ECO:0000313" key="2">
    <source>
        <dbReference type="EMBL" id="SNT72368.1"/>
    </source>
</evidence>
<dbReference type="Proteomes" id="UP000198346">
    <property type="component" value="Unassembled WGS sequence"/>
</dbReference>
<dbReference type="AlphaFoldDB" id="A0A239PQG6"/>
<evidence type="ECO:0000259" key="1">
    <source>
        <dbReference type="Pfam" id="PF01814"/>
    </source>
</evidence>
<organism evidence="2 3">
    <name type="scientific">Amphiplicatus metriothermophilus</name>
    <dbReference type="NCBI Taxonomy" id="1519374"/>
    <lineage>
        <taxon>Bacteria</taxon>
        <taxon>Pseudomonadati</taxon>
        <taxon>Pseudomonadota</taxon>
        <taxon>Alphaproteobacteria</taxon>
        <taxon>Parvularculales</taxon>
        <taxon>Parvularculaceae</taxon>
        <taxon>Amphiplicatus</taxon>
    </lineage>
</organism>
<gene>
    <name evidence="2" type="ORF">SAMN06297382_1408</name>
</gene>
<proteinExistence type="predicted"/>